<keyword evidence="4" id="KW-0645">Protease</keyword>
<dbReference type="GO" id="GO:0005829">
    <property type="term" value="C:cytosol"/>
    <property type="evidence" value="ECO:0007669"/>
    <property type="project" value="InterPro"/>
</dbReference>
<comment type="similarity">
    <text evidence="1">Belongs to the peptidase C15 family.</text>
</comment>
<dbReference type="Gene3D" id="3.40.630.20">
    <property type="entry name" value="Peptidase C15, pyroglutamyl peptidase I-like"/>
    <property type="match status" value="1"/>
</dbReference>
<sequence length="204" mass="22073">MTVLVTGFEPLQPHKLSASWEAVKRLPDKIMGEHISKLKVPAAFNACVAVLADQIAAAPPTLVLNVMAAPTTTLNLIRMAVNLNDSRRPDNAGQRTTDAPITVDGPAAFWSQLPVRELLTGLRGEHLPSRIMTTAEPFLGNHLMYRTQELIVQQNLSCWNGLLQVPLLPEQAVADHLPSMSVGDSVRGLQTALAVAIEAQQYSA</sequence>
<dbReference type="InterPro" id="IPR000816">
    <property type="entry name" value="Peptidase_C15"/>
</dbReference>
<evidence type="ECO:0000256" key="5">
    <source>
        <dbReference type="ARBA" id="ARBA00022801"/>
    </source>
</evidence>
<dbReference type="AlphaFoldDB" id="A0A0R2FHC5"/>
<keyword evidence="3" id="KW-0963">Cytoplasm</keyword>
<name>A0A0R2FHC5_9LACO</name>
<dbReference type="STRING" id="81857.IV38_GL001776"/>
<evidence type="ECO:0000313" key="12">
    <source>
        <dbReference type="Proteomes" id="UP000051751"/>
    </source>
</evidence>
<evidence type="ECO:0000256" key="4">
    <source>
        <dbReference type="ARBA" id="ARBA00022670"/>
    </source>
</evidence>
<evidence type="ECO:0000256" key="8">
    <source>
        <dbReference type="ARBA" id="ARBA00031559"/>
    </source>
</evidence>
<dbReference type="PATRIC" id="fig|81857.3.peg.1793"/>
<dbReference type="GO" id="GO:0016920">
    <property type="term" value="F:pyroglutamyl-peptidase activity"/>
    <property type="evidence" value="ECO:0007669"/>
    <property type="project" value="InterPro"/>
</dbReference>
<keyword evidence="11" id="KW-1185">Reference proteome</keyword>
<evidence type="ECO:0000256" key="2">
    <source>
        <dbReference type="ARBA" id="ARBA00019191"/>
    </source>
</evidence>
<dbReference type="PIRSF" id="PIRSF015592">
    <property type="entry name" value="Prld-crbxl_pptds"/>
    <property type="match status" value="1"/>
</dbReference>
<reference evidence="11 12" key="1">
    <citation type="journal article" date="2015" name="Genome Announc.">
        <title>Expanding the biotechnology potential of lactobacilli through comparative genomics of 213 strains and associated genera.</title>
        <authorList>
            <person name="Sun Z."/>
            <person name="Harris H.M."/>
            <person name="McCann A."/>
            <person name="Guo C."/>
            <person name="Argimon S."/>
            <person name="Zhang W."/>
            <person name="Yang X."/>
            <person name="Jeffery I.B."/>
            <person name="Cooney J.C."/>
            <person name="Kagawa T.F."/>
            <person name="Liu W."/>
            <person name="Song Y."/>
            <person name="Salvetti E."/>
            <person name="Wrobel A."/>
            <person name="Rasinkangas P."/>
            <person name="Parkhill J."/>
            <person name="Rea M.C."/>
            <person name="O'Sullivan O."/>
            <person name="Ritari J."/>
            <person name="Douillard F.P."/>
            <person name="Paul Ross R."/>
            <person name="Yang R."/>
            <person name="Briner A.E."/>
            <person name="Felis G.E."/>
            <person name="de Vos W.M."/>
            <person name="Barrangou R."/>
            <person name="Klaenhammer T.R."/>
            <person name="Caufield P.W."/>
            <person name="Cui Y."/>
            <person name="Zhang H."/>
            <person name="O'Toole P.W."/>
        </authorList>
    </citation>
    <scope>NUCLEOTIDE SEQUENCE [LARGE SCALE GENOMIC DNA]</scope>
    <source>
        <strain evidence="9 12">ATCC BAA-66</strain>
        <strain evidence="10 11">DSM 13344</strain>
    </source>
</reference>
<evidence type="ECO:0000313" key="10">
    <source>
        <dbReference type="EMBL" id="KRN30593.1"/>
    </source>
</evidence>
<accession>A0A0R2FHC5</accession>
<comment type="caution">
    <text evidence="9">The sequence shown here is derived from an EMBL/GenBank/DDBJ whole genome shotgun (WGS) entry which is preliminary data.</text>
</comment>
<dbReference type="CDD" id="cd00501">
    <property type="entry name" value="Peptidase_C15"/>
    <property type="match status" value="1"/>
</dbReference>
<dbReference type="Proteomes" id="UP000051751">
    <property type="component" value="Unassembled WGS sequence"/>
</dbReference>
<dbReference type="SUPFAM" id="SSF53182">
    <property type="entry name" value="Pyrrolidone carboxyl peptidase (pyroglutamate aminopeptidase)"/>
    <property type="match status" value="1"/>
</dbReference>
<evidence type="ECO:0000256" key="1">
    <source>
        <dbReference type="ARBA" id="ARBA00006641"/>
    </source>
</evidence>
<dbReference type="GO" id="GO:0006508">
    <property type="term" value="P:proteolysis"/>
    <property type="evidence" value="ECO:0007669"/>
    <property type="project" value="UniProtKB-KW"/>
</dbReference>
<proteinExistence type="inferred from homology"/>
<dbReference type="EMBL" id="JQAZ01000006">
    <property type="protein sequence ID" value="KRN30593.1"/>
    <property type="molecule type" value="Genomic_DNA"/>
</dbReference>
<gene>
    <name evidence="9" type="ORF">IV38_GL001776</name>
    <name evidence="10" type="ORF">IV40_GL001780</name>
</gene>
<keyword evidence="5" id="KW-0378">Hydrolase</keyword>
<dbReference type="Pfam" id="PF01470">
    <property type="entry name" value="Peptidase_C15"/>
    <property type="match status" value="1"/>
</dbReference>
<evidence type="ECO:0000256" key="6">
    <source>
        <dbReference type="ARBA" id="ARBA00022807"/>
    </source>
</evidence>
<evidence type="ECO:0000256" key="7">
    <source>
        <dbReference type="ARBA" id="ARBA00030836"/>
    </source>
</evidence>
<dbReference type="Proteomes" id="UP000051645">
    <property type="component" value="Unassembled WGS sequence"/>
</dbReference>
<dbReference type="RefSeq" id="WP_057770536.1">
    <property type="nucleotide sequence ID" value="NZ_JQAT01000005.1"/>
</dbReference>
<evidence type="ECO:0000256" key="3">
    <source>
        <dbReference type="ARBA" id="ARBA00022490"/>
    </source>
</evidence>
<dbReference type="PRINTS" id="PR00706">
    <property type="entry name" value="PYROGLUPTASE"/>
</dbReference>
<dbReference type="EMBL" id="JQAT01000005">
    <property type="protein sequence ID" value="KRN27936.1"/>
    <property type="molecule type" value="Genomic_DNA"/>
</dbReference>
<organism evidence="9 12">
    <name type="scientific">Lactobacillus selangorensis</name>
    <dbReference type="NCBI Taxonomy" id="81857"/>
    <lineage>
        <taxon>Bacteria</taxon>
        <taxon>Bacillati</taxon>
        <taxon>Bacillota</taxon>
        <taxon>Bacilli</taxon>
        <taxon>Lactobacillales</taxon>
        <taxon>Lactobacillaceae</taxon>
        <taxon>Lactobacillus</taxon>
    </lineage>
</organism>
<dbReference type="PANTHER" id="PTHR23402:SF1">
    <property type="entry name" value="PYROGLUTAMYL-PEPTIDASE I"/>
    <property type="match status" value="1"/>
</dbReference>
<protein>
    <recommendedName>
        <fullName evidence="2">Pyrrolidone-carboxylate peptidase</fullName>
    </recommendedName>
    <alternativeName>
        <fullName evidence="7">5-oxoprolyl-peptidase</fullName>
    </alternativeName>
    <alternativeName>
        <fullName evidence="8">Pyroglutamyl-peptidase I</fullName>
    </alternativeName>
</protein>
<dbReference type="InterPro" id="IPR016125">
    <property type="entry name" value="Peptidase_C15-like"/>
</dbReference>
<dbReference type="InterPro" id="IPR036440">
    <property type="entry name" value="Peptidase_C15-like_sf"/>
</dbReference>
<dbReference type="PANTHER" id="PTHR23402">
    <property type="entry name" value="PROTEASE FAMILY C15 PYROGLUTAMYL-PEPTIDASE I-RELATED"/>
    <property type="match status" value="1"/>
</dbReference>
<evidence type="ECO:0000313" key="9">
    <source>
        <dbReference type="EMBL" id="KRN27936.1"/>
    </source>
</evidence>
<evidence type="ECO:0000313" key="11">
    <source>
        <dbReference type="Proteomes" id="UP000051645"/>
    </source>
</evidence>
<keyword evidence="6" id="KW-0788">Thiol protease</keyword>
<dbReference type="OrthoDB" id="9779738at2"/>